<organism evidence="1 2">
    <name type="scientific">Borreliella mayonii</name>
    <dbReference type="NCBI Taxonomy" id="1674146"/>
    <lineage>
        <taxon>Bacteria</taxon>
        <taxon>Pseudomonadati</taxon>
        <taxon>Spirochaetota</taxon>
        <taxon>Spirochaetia</taxon>
        <taxon>Spirochaetales</taxon>
        <taxon>Borreliaceae</taxon>
        <taxon>Borreliella</taxon>
    </lineage>
</organism>
<geneLocation type="plasmid" evidence="1 2">
    <name>lp28-3</name>
</geneLocation>
<protein>
    <submittedName>
        <fullName evidence="1">Uncharacterized protein</fullName>
    </submittedName>
</protein>
<dbReference type="AlphaFoldDB" id="A0AAC9KZD8"/>
<dbReference type="KEGG" id="bmay:A7X70_05595"/>
<keyword evidence="1" id="KW-0614">Plasmid</keyword>
<reference evidence="1 2" key="1">
    <citation type="journal article" date="2016" name="PLoS ONE">
        <title>Whole Genome Sequence and Comparative Genomics of the Novel Lyme Borreliosis Causing Pathogen, Borrelia mayonii.</title>
        <authorList>
            <person name="Kingry L.C."/>
            <person name="Batra D."/>
            <person name="Replogle A."/>
            <person name="Rowe L.A."/>
            <person name="Pritt B.S."/>
            <person name="Petersen J.M."/>
        </authorList>
    </citation>
    <scope>NUCLEOTIDE SEQUENCE [LARGE SCALE GENOMIC DNA]</scope>
    <source>
        <strain evidence="1 2">MN14-1420</strain>
    </source>
</reference>
<keyword evidence="2" id="KW-1185">Reference proteome</keyword>
<dbReference type="Proteomes" id="UP000185516">
    <property type="component" value="Plasmid lp28-3"/>
</dbReference>
<evidence type="ECO:0000313" key="2">
    <source>
        <dbReference type="Proteomes" id="UP000185516"/>
    </source>
</evidence>
<gene>
    <name evidence="1" type="ORF">Bmayo_04785</name>
</gene>
<sequence length="71" mass="8278">MLNQERFLRIIINLIIFTNLKKRFQGVHSSFKFAIFQLSNTKVSTSSFKAKFMIQHSNNILKEITSDLKDG</sequence>
<accession>A0AAC9KZD8</accession>
<name>A0AAC9KZD8_9SPIR</name>
<dbReference type="EMBL" id="CP015791">
    <property type="protein sequence ID" value="APT00401.1"/>
    <property type="molecule type" value="Genomic_DNA"/>
</dbReference>
<proteinExistence type="predicted"/>
<evidence type="ECO:0000313" key="1">
    <source>
        <dbReference type="EMBL" id="APT00401.1"/>
    </source>
</evidence>